<feature type="compositionally biased region" description="Basic and acidic residues" evidence="7">
    <location>
        <begin position="268"/>
        <end position="280"/>
    </location>
</feature>
<proteinExistence type="inferred from homology"/>
<evidence type="ECO:0000313" key="9">
    <source>
        <dbReference type="EMBL" id="WAR28679.1"/>
    </source>
</evidence>
<feature type="compositionally biased region" description="Acidic residues" evidence="7">
    <location>
        <begin position="591"/>
        <end position="610"/>
    </location>
</feature>
<comment type="function">
    <text evidence="6">Plays an important role in the control of DNA replication and the maintenance of replication fork stability.</text>
</comment>
<feature type="region of interest" description="Disordered" evidence="7">
    <location>
        <begin position="197"/>
        <end position="479"/>
    </location>
</feature>
<comment type="similarity">
    <text evidence="2 6">Belongs to the CSM3 family.</text>
</comment>
<feature type="compositionally biased region" description="Polar residues" evidence="7">
    <location>
        <begin position="390"/>
        <end position="403"/>
    </location>
</feature>
<evidence type="ECO:0000256" key="7">
    <source>
        <dbReference type="SAM" id="MobiDB-lite"/>
    </source>
</evidence>
<dbReference type="EMBL" id="CP111026">
    <property type="protein sequence ID" value="WAR28679.1"/>
    <property type="molecule type" value="Genomic_DNA"/>
</dbReference>
<keyword evidence="5 6" id="KW-0131">Cell cycle</keyword>
<dbReference type="InterPro" id="IPR012923">
    <property type="entry name" value="Csm3"/>
</dbReference>
<name>A0ABY7G5A2_MYAAR</name>
<feature type="compositionally biased region" description="Polar residues" evidence="7">
    <location>
        <begin position="291"/>
        <end position="304"/>
    </location>
</feature>
<protein>
    <recommendedName>
        <fullName evidence="6">TIMELESS-interacting protein</fullName>
    </recommendedName>
</protein>
<evidence type="ECO:0000256" key="6">
    <source>
        <dbReference type="RuleBase" id="RU366049"/>
    </source>
</evidence>
<gene>
    <name evidence="9" type="ORF">MAR_014383</name>
</gene>
<dbReference type="PANTHER" id="PTHR13220:SF11">
    <property type="entry name" value="TIMELESS-INTERACTING PROTEIN"/>
    <property type="match status" value="1"/>
</dbReference>
<evidence type="ECO:0000256" key="5">
    <source>
        <dbReference type="ARBA" id="ARBA00023306"/>
    </source>
</evidence>
<evidence type="ECO:0000256" key="3">
    <source>
        <dbReference type="ARBA" id="ARBA00022763"/>
    </source>
</evidence>
<feature type="compositionally biased region" description="Acidic residues" evidence="7">
    <location>
        <begin position="1"/>
        <end position="21"/>
    </location>
</feature>
<feature type="region of interest" description="Disordered" evidence="7">
    <location>
        <begin position="572"/>
        <end position="610"/>
    </location>
</feature>
<keyword evidence="3 6" id="KW-0227">DNA damage</keyword>
<evidence type="ECO:0000256" key="1">
    <source>
        <dbReference type="ARBA" id="ARBA00004123"/>
    </source>
</evidence>
<dbReference type="Pfam" id="PF07962">
    <property type="entry name" value="Swi3"/>
    <property type="match status" value="1"/>
</dbReference>
<dbReference type="PANTHER" id="PTHR13220">
    <property type="entry name" value="TIMELESS INTERACTING-RELATED"/>
    <property type="match status" value="1"/>
</dbReference>
<feature type="compositionally biased region" description="Low complexity" evidence="7">
    <location>
        <begin position="326"/>
        <end position="347"/>
    </location>
</feature>
<keyword evidence="4 6" id="KW-0539">Nucleus</keyword>
<evidence type="ECO:0000256" key="4">
    <source>
        <dbReference type="ARBA" id="ARBA00023242"/>
    </source>
</evidence>
<comment type="subcellular location">
    <subcellularLocation>
        <location evidence="1 6">Nucleus</location>
    </subcellularLocation>
</comment>
<evidence type="ECO:0000256" key="2">
    <source>
        <dbReference type="ARBA" id="ARBA00006075"/>
    </source>
</evidence>
<accession>A0ABY7G5A2</accession>
<keyword evidence="10" id="KW-1185">Reference proteome</keyword>
<feature type="compositionally biased region" description="Basic and acidic residues" evidence="7">
    <location>
        <begin position="581"/>
        <end position="590"/>
    </location>
</feature>
<dbReference type="Proteomes" id="UP001164746">
    <property type="component" value="Chromosome 15"/>
</dbReference>
<feature type="compositionally biased region" description="Basic and acidic residues" evidence="7">
    <location>
        <begin position="226"/>
        <end position="237"/>
    </location>
</feature>
<reference evidence="9" key="1">
    <citation type="submission" date="2022-11" db="EMBL/GenBank/DDBJ databases">
        <title>Centuries of genome instability and evolution in soft-shell clam transmissible cancer (bioRxiv).</title>
        <authorList>
            <person name="Hart S.F.M."/>
            <person name="Yonemitsu M.A."/>
            <person name="Giersch R.M."/>
            <person name="Beal B.F."/>
            <person name="Arriagada G."/>
            <person name="Davis B.W."/>
            <person name="Ostrander E.A."/>
            <person name="Goff S.P."/>
            <person name="Metzger M.J."/>
        </authorList>
    </citation>
    <scope>NUCLEOTIDE SEQUENCE</scope>
    <source>
        <strain evidence="9">MELC-2E11</strain>
        <tissue evidence="9">Siphon/mantle</tissue>
    </source>
</reference>
<sequence length="610" mass="66862">METADLDMDGIFDDRDEDEDLGAIGALPDLPDGTQQASQDMEDEENAEVLARLKDISKGAAKRVIRRPQPKLDSTRLTGDRGIPILRKTFDKASDLACIMKELEHWGHRLFPKMTFDEVIERVEKLGAKKEVQTCVKKIRMDMPVLSEDFVGSDKEDDEVERVGDMVDAFDQDQPAKNPNAEDMWDDLIRVEDELQETSAMASRPTGLTAGGHVTSPGAVVGAAHSPEREASQHGEPEFTATRIDTPGRGTASAKAAECGGFTPEQLARIEKNKQLALERRLKKTGRFTPGKQTASPSPSQRLDTVTQSSQQTPSQASSLVDKSDTSSTPAQQSTSQESDSAASQSSEPPRLNLKLSQDSQDSQDGEEQITASESLPEKMSNCGEKVANEDQNSDNQSHQNKLGSKAGEKEERNDMSEELTKGSSQNIKVMDPNASLGQRMDNETPEVTVSERSRSHSGSENVKGQNDVPDMENIPNGILDSDEEMSAVIDKECSENKVLKTKENVSNVNMSSEEKSEIITDHHAKKTNVLKTKNLDNKENVLNEGIDSKKLIVEGQENLLNDVAKMDTDNSVAKGTVDMTGDHGNKTDSENCEVEEQLTEDQLMDTLES</sequence>
<feature type="domain" description="Chromosome segregation in meiosis protein 3" evidence="8">
    <location>
        <begin position="71"/>
        <end position="143"/>
    </location>
</feature>
<feature type="compositionally biased region" description="Low complexity" evidence="7">
    <location>
        <begin position="305"/>
        <end position="319"/>
    </location>
</feature>
<feature type="region of interest" description="Disordered" evidence="7">
    <location>
        <begin position="1"/>
        <end position="46"/>
    </location>
</feature>
<organism evidence="9 10">
    <name type="scientific">Mya arenaria</name>
    <name type="common">Soft-shell clam</name>
    <dbReference type="NCBI Taxonomy" id="6604"/>
    <lineage>
        <taxon>Eukaryota</taxon>
        <taxon>Metazoa</taxon>
        <taxon>Spiralia</taxon>
        <taxon>Lophotrochozoa</taxon>
        <taxon>Mollusca</taxon>
        <taxon>Bivalvia</taxon>
        <taxon>Autobranchia</taxon>
        <taxon>Heteroconchia</taxon>
        <taxon>Euheterodonta</taxon>
        <taxon>Imparidentia</taxon>
        <taxon>Neoheterodontei</taxon>
        <taxon>Myida</taxon>
        <taxon>Myoidea</taxon>
        <taxon>Myidae</taxon>
        <taxon>Mya</taxon>
    </lineage>
</organism>
<feature type="compositionally biased region" description="Basic and acidic residues" evidence="7">
    <location>
        <begin position="407"/>
        <end position="421"/>
    </location>
</feature>
<dbReference type="InterPro" id="IPR040038">
    <property type="entry name" value="TIPIN/Csm3/Swi3"/>
</dbReference>
<evidence type="ECO:0000313" key="10">
    <source>
        <dbReference type="Proteomes" id="UP001164746"/>
    </source>
</evidence>
<evidence type="ECO:0000259" key="8">
    <source>
        <dbReference type="Pfam" id="PF07962"/>
    </source>
</evidence>